<organism evidence="1 2">
    <name type="scientific">Euzebya pacifica</name>
    <dbReference type="NCBI Taxonomy" id="1608957"/>
    <lineage>
        <taxon>Bacteria</taxon>
        <taxon>Bacillati</taxon>
        <taxon>Actinomycetota</taxon>
        <taxon>Nitriliruptoria</taxon>
        <taxon>Euzebyales</taxon>
    </lineage>
</organism>
<dbReference type="AlphaFoldDB" id="A0A346XZ23"/>
<name>A0A346XZ23_9ACTN</name>
<dbReference type="KEGG" id="euz:DVS28_a2791"/>
<dbReference type="Proteomes" id="UP000264006">
    <property type="component" value="Chromosome"/>
</dbReference>
<gene>
    <name evidence="1" type="ORF">DVS28_a2791</name>
</gene>
<sequence length="111" mass="12857">MSDELHDGLLSLDFHAVQADRKGVVQYARRPNRFLTEWVHDDGEELLFTWEFDLGEFCKAVDWQIGAAETSFQILFPQFDVRIARDLEAVAIEVSRLEEQMRTLDLSDPSL</sequence>
<keyword evidence="2" id="KW-1185">Reference proteome</keyword>
<accession>A0A346XZ23</accession>
<evidence type="ECO:0000313" key="1">
    <source>
        <dbReference type="EMBL" id="AXV07470.1"/>
    </source>
</evidence>
<dbReference type="EMBL" id="CP031165">
    <property type="protein sequence ID" value="AXV07470.1"/>
    <property type="molecule type" value="Genomic_DNA"/>
</dbReference>
<protein>
    <submittedName>
        <fullName evidence="1">Uncharacterized protein</fullName>
    </submittedName>
</protein>
<evidence type="ECO:0000313" key="2">
    <source>
        <dbReference type="Proteomes" id="UP000264006"/>
    </source>
</evidence>
<proteinExistence type="predicted"/>
<reference evidence="1 2" key="1">
    <citation type="submission" date="2018-09" db="EMBL/GenBank/DDBJ databases">
        <title>Complete genome sequence of Euzebya sp. DY32-46 isolated from seawater of Pacific Ocean.</title>
        <authorList>
            <person name="Xu L."/>
            <person name="Wu Y.-H."/>
            <person name="Xu X.-W."/>
        </authorList>
    </citation>
    <scope>NUCLEOTIDE SEQUENCE [LARGE SCALE GENOMIC DNA]</scope>
    <source>
        <strain evidence="1 2">DY32-46</strain>
    </source>
</reference>